<dbReference type="GO" id="GO:0016705">
    <property type="term" value="F:oxidoreductase activity, acting on paired donors, with incorporation or reduction of molecular oxygen"/>
    <property type="evidence" value="ECO:0007669"/>
    <property type="project" value="InterPro"/>
</dbReference>
<dbReference type="GO" id="GO:0010268">
    <property type="term" value="P:brassinosteroid homeostasis"/>
    <property type="evidence" value="ECO:0007669"/>
    <property type="project" value="TreeGrafter"/>
</dbReference>
<keyword evidence="13" id="KW-1185">Reference proteome</keyword>
<name>A0A835F8J4_9POAL</name>
<evidence type="ECO:0000313" key="12">
    <source>
        <dbReference type="EMBL" id="KAF8731687.1"/>
    </source>
</evidence>
<protein>
    <recommendedName>
        <fullName evidence="14">Cytochrome P450</fullName>
    </recommendedName>
</protein>
<keyword evidence="8" id="KW-0408">Iron</keyword>
<dbReference type="PANTHER" id="PTHR24282:SF41">
    <property type="entry name" value="CYTOCHROME P450 734A5"/>
    <property type="match status" value="1"/>
</dbReference>
<evidence type="ECO:0000256" key="5">
    <source>
        <dbReference type="ARBA" id="ARBA00022723"/>
    </source>
</evidence>
<evidence type="ECO:0000256" key="9">
    <source>
        <dbReference type="ARBA" id="ARBA00023033"/>
    </source>
</evidence>
<dbReference type="GO" id="GO:0004497">
    <property type="term" value="F:monooxygenase activity"/>
    <property type="evidence" value="ECO:0007669"/>
    <property type="project" value="UniProtKB-KW"/>
</dbReference>
<evidence type="ECO:0000256" key="2">
    <source>
        <dbReference type="ARBA" id="ARBA00010617"/>
    </source>
</evidence>
<evidence type="ECO:0000256" key="6">
    <source>
        <dbReference type="ARBA" id="ARBA00022989"/>
    </source>
</evidence>
<evidence type="ECO:0000256" key="11">
    <source>
        <dbReference type="SAM" id="MobiDB-lite"/>
    </source>
</evidence>
<dbReference type="GO" id="GO:0020037">
    <property type="term" value="F:heme binding"/>
    <property type="evidence" value="ECO:0007669"/>
    <property type="project" value="InterPro"/>
</dbReference>
<dbReference type="AlphaFoldDB" id="A0A835F8J4"/>
<keyword evidence="9" id="KW-0503">Monooxygenase</keyword>
<accession>A0A835F8J4</accession>
<dbReference type="InterPro" id="IPR017972">
    <property type="entry name" value="Cyt_P450_CS"/>
</dbReference>
<dbReference type="InterPro" id="IPR036396">
    <property type="entry name" value="Cyt_P450_sf"/>
</dbReference>
<dbReference type="GO" id="GO:0016131">
    <property type="term" value="P:brassinosteroid metabolic process"/>
    <property type="evidence" value="ECO:0007669"/>
    <property type="project" value="TreeGrafter"/>
</dbReference>
<keyword evidence="4" id="KW-0812">Transmembrane</keyword>
<sequence>MAWASQLPPGYSIEWEPISPEDHRYTNKKQGPSHSFNQTIDRNRPIPRKRDDLVPSLRVMAAAIPGPAGSPSQFFLNYDKGSVVLPLQSEHSSYATEMRNKVFIPDYRFLLTRKNRRVWQLDREIKSLLDTFVNDLQSGVQDHDMKDFMSFMAPASGDDGGFHRGEMLTSLLTWATVALAMRGRTALAMDGLAMDVVEVCGRRSTVSAGMEVCGRQSTTPSYGAPTPPSSTRRASPTMATGRGPREQMAVFLSFGGGGRVCMAVIVSKAALALVLQRCEVRPSPAYMDATVREEPDAEKKGSRVSPW</sequence>
<dbReference type="Proteomes" id="UP000636709">
    <property type="component" value="Unassembled WGS sequence"/>
</dbReference>
<reference evidence="12" key="1">
    <citation type="submission" date="2020-07" db="EMBL/GenBank/DDBJ databases">
        <title>Genome sequence and genetic diversity analysis of an under-domesticated orphan crop, white fonio (Digitaria exilis).</title>
        <authorList>
            <person name="Bennetzen J.L."/>
            <person name="Chen S."/>
            <person name="Ma X."/>
            <person name="Wang X."/>
            <person name="Yssel A.E.J."/>
            <person name="Chaluvadi S.R."/>
            <person name="Johnson M."/>
            <person name="Gangashetty P."/>
            <person name="Hamidou F."/>
            <person name="Sanogo M.D."/>
            <person name="Zwaenepoel A."/>
            <person name="Wallace J."/>
            <person name="Van De Peer Y."/>
            <person name="Van Deynze A."/>
        </authorList>
    </citation>
    <scope>NUCLEOTIDE SEQUENCE</scope>
    <source>
        <tissue evidence="12">Leaves</tissue>
    </source>
</reference>
<feature type="region of interest" description="Disordered" evidence="11">
    <location>
        <begin position="214"/>
        <end position="241"/>
    </location>
</feature>
<keyword evidence="6" id="KW-1133">Transmembrane helix</keyword>
<evidence type="ECO:0008006" key="14">
    <source>
        <dbReference type="Google" id="ProtNLM"/>
    </source>
</evidence>
<comment type="subcellular location">
    <subcellularLocation>
        <location evidence="1">Membrane</location>
    </subcellularLocation>
</comment>
<gene>
    <name evidence="12" type="ORF">HU200_015616</name>
</gene>
<keyword evidence="10" id="KW-0472">Membrane</keyword>
<evidence type="ECO:0000256" key="3">
    <source>
        <dbReference type="ARBA" id="ARBA00022617"/>
    </source>
</evidence>
<organism evidence="12 13">
    <name type="scientific">Digitaria exilis</name>
    <dbReference type="NCBI Taxonomy" id="1010633"/>
    <lineage>
        <taxon>Eukaryota</taxon>
        <taxon>Viridiplantae</taxon>
        <taxon>Streptophyta</taxon>
        <taxon>Embryophyta</taxon>
        <taxon>Tracheophyta</taxon>
        <taxon>Spermatophyta</taxon>
        <taxon>Magnoliopsida</taxon>
        <taxon>Liliopsida</taxon>
        <taxon>Poales</taxon>
        <taxon>Poaceae</taxon>
        <taxon>PACMAD clade</taxon>
        <taxon>Panicoideae</taxon>
        <taxon>Panicodae</taxon>
        <taxon>Paniceae</taxon>
        <taxon>Anthephorinae</taxon>
        <taxon>Digitaria</taxon>
    </lineage>
</organism>
<evidence type="ECO:0000313" key="13">
    <source>
        <dbReference type="Proteomes" id="UP000636709"/>
    </source>
</evidence>
<feature type="region of interest" description="Disordered" evidence="11">
    <location>
        <begin position="14"/>
        <end position="48"/>
    </location>
</feature>
<evidence type="ECO:0000256" key="4">
    <source>
        <dbReference type="ARBA" id="ARBA00022692"/>
    </source>
</evidence>
<dbReference type="InterPro" id="IPR050665">
    <property type="entry name" value="Cytochrome_P450_Monooxygen"/>
</dbReference>
<keyword evidence="7" id="KW-0560">Oxidoreductase</keyword>
<feature type="compositionally biased region" description="Polar residues" evidence="11">
    <location>
        <begin position="28"/>
        <end position="40"/>
    </location>
</feature>
<dbReference type="PROSITE" id="PS00086">
    <property type="entry name" value="CYTOCHROME_P450"/>
    <property type="match status" value="1"/>
</dbReference>
<evidence type="ECO:0000256" key="8">
    <source>
        <dbReference type="ARBA" id="ARBA00023004"/>
    </source>
</evidence>
<comment type="similarity">
    <text evidence="2">Belongs to the cytochrome P450 family.</text>
</comment>
<keyword evidence="5" id="KW-0479">Metal-binding</keyword>
<dbReference type="SUPFAM" id="SSF48264">
    <property type="entry name" value="Cytochrome P450"/>
    <property type="match status" value="1"/>
</dbReference>
<keyword evidence="3" id="KW-0349">Heme</keyword>
<proteinExistence type="inferred from homology"/>
<dbReference type="PANTHER" id="PTHR24282">
    <property type="entry name" value="CYTOCHROME P450 FAMILY MEMBER"/>
    <property type="match status" value="1"/>
</dbReference>
<evidence type="ECO:0000256" key="10">
    <source>
        <dbReference type="ARBA" id="ARBA00023136"/>
    </source>
</evidence>
<evidence type="ECO:0000256" key="1">
    <source>
        <dbReference type="ARBA" id="ARBA00004370"/>
    </source>
</evidence>
<comment type="caution">
    <text evidence="12">The sequence shown here is derived from an EMBL/GenBank/DDBJ whole genome shotgun (WGS) entry which is preliminary data.</text>
</comment>
<dbReference type="EMBL" id="JACEFO010001605">
    <property type="protein sequence ID" value="KAF8731687.1"/>
    <property type="molecule type" value="Genomic_DNA"/>
</dbReference>
<dbReference type="GO" id="GO:0016020">
    <property type="term" value="C:membrane"/>
    <property type="evidence" value="ECO:0007669"/>
    <property type="project" value="UniProtKB-SubCell"/>
</dbReference>
<evidence type="ECO:0000256" key="7">
    <source>
        <dbReference type="ARBA" id="ARBA00023002"/>
    </source>
</evidence>
<dbReference type="GO" id="GO:0005506">
    <property type="term" value="F:iron ion binding"/>
    <property type="evidence" value="ECO:0007669"/>
    <property type="project" value="InterPro"/>
</dbReference>
<dbReference type="OrthoDB" id="1470350at2759"/>